<dbReference type="SUPFAM" id="SSF103481">
    <property type="entry name" value="Multidrug resistance efflux transporter EmrE"/>
    <property type="match status" value="2"/>
</dbReference>
<feature type="transmembrane region" description="Helical" evidence="7">
    <location>
        <begin position="123"/>
        <end position="140"/>
    </location>
</feature>
<evidence type="ECO:0000256" key="5">
    <source>
        <dbReference type="ARBA" id="ARBA00022989"/>
    </source>
</evidence>
<dbReference type="InterPro" id="IPR050638">
    <property type="entry name" value="AA-Vitamin_Transporters"/>
</dbReference>
<protein>
    <submittedName>
        <fullName evidence="9">DMT family transporter</fullName>
    </submittedName>
    <submittedName>
        <fullName evidence="10">EamA/RhaT family transporter</fullName>
    </submittedName>
</protein>
<dbReference type="KEGG" id="pchi:PC41400_09190"/>
<comment type="similarity">
    <text evidence="2">Belongs to the EamA transporter family.</text>
</comment>
<feature type="transmembrane region" description="Helical" evidence="7">
    <location>
        <begin position="241"/>
        <end position="263"/>
    </location>
</feature>
<keyword evidence="12" id="KW-1185">Reference proteome</keyword>
<feature type="transmembrane region" description="Helical" evidence="7">
    <location>
        <begin position="209"/>
        <end position="229"/>
    </location>
</feature>
<reference evidence="10 11" key="1">
    <citation type="submission" date="2018-01" db="EMBL/GenBank/DDBJ databases">
        <title>The whole genome sequencing and assembly of Paenibacillus chitinolyticus KCCM 41400 strain.</title>
        <authorList>
            <person name="Kim J.-Y."/>
            <person name="Park M.-K."/>
            <person name="Lee Y.-J."/>
            <person name="Yi H."/>
            <person name="Bahn Y.-S."/>
            <person name="Kim J.F."/>
            <person name="Lee D.-W."/>
        </authorList>
    </citation>
    <scope>NUCLEOTIDE SEQUENCE [LARGE SCALE GENOMIC DNA]</scope>
    <source>
        <strain evidence="10 11">KCCM 41400</strain>
    </source>
</reference>
<dbReference type="GeneID" id="95374979"/>
<dbReference type="PANTHER" id="PTHR32322:SF18">
    <property type="entry name" value="S-ADENOSYLMETHIONINE_S-ADENOSYLHOMOCYSTEINE TRANSPORTER"/>
    <property type="match status" value="1"/>
</dbReference>
<reference evidence="9 12" key="2">
    <citation type="submission" date="2022-05" db="EMBL/GenBank/DDBJ databases">
        <title>Genome Sequencing of Bee-Associated Microbes.</title>
        <authorList>
            <person name="Dunlap C."/>
        </authorList>
    </citation>
    <scope>NUCLEOTIDE SEQUENCE [LARGE SCALE GENOMIC DNA]</scope>
    <source>
        <strain evidence="9 12">NRRL B-23120</strain>
    </source>
</reference>
<evidence type="ECO:0000313" key="12">
    <source>
        <dbReference type="Proteomes" id="UP001527202"/>
    </source>
</evidence>
<feature type="transmembrane region" description="Helical" evidence="7">
    <location>
        <begin position="98"/>
        <end position="116"/>
    </location>
</feature>
<name>A0A410WTX3_9BACL</name>
<gene>
    <name evidence="9" type="ORF">M5X16_04100</name>
    <name evidence="10" type="ORF">PC41400_09190</name>
</gene>
<proteinExistence type="inferred from homology"/>
<feature type="transmembrane region" description="Helical" evidence="7">
    <location>
        <begin position="36"/>
        <end position="56"/>
    </location>
</feature>
<dbReference type="RefSeq" id="WP_042231047.1">
    <property type="nucleotide sequence ID" value="NZ_CP026520.1"/>
</dbReference>
<keyword evidence="3" id="KW-1003">Cell membrane</keyword>
<evidence type="ECO:0000256" key="4">
    <source>
        <dbReference type="ARBA" id="ARBA00022692"/>
    </source>
</evidence>
<organism evidence="10 11">
    <name type="scientific">Paenibacillus chitinolyticus</name>
    <dbReference type="NCBI Taxonomy" id="79263"/>
    <lineage>
        <taxon>Bacteria</taxon>
        <taxon>Bacillati</taxon>
        <taxon>Bacillota</taxon>
        <taxon>Bacilli</taxon>
        <taxon>Bacillales</taxon>
        <taxon>Paenibacillaceae</taxon>
        <taxon>Paenibacillus</taxon>
    </lineage>
</organism>
<dbReference type="InterPro" id="IPR000620">
    <property type="entry name" value="EamA_dom"/>
</dbReference>
<feature type="transmembrane region" description="Helical" evidence="7">
    <location>
        <begin position="152"/>
        <end position="171"/>
    </location>
</feature>
<evidence type="ECO:0000256" key="7">
    <source>
        <dbReference type="SAM" id="Phobius"/>
    </source>
</evidence>
<dbReference type="Proteomes" id="UP001527202">
    <property type="component" value="Unassembled WGS sequence"/>
</dbReference>
<dbReference type="AlphaFoldDB" id="A0A410WTX3"/>
<dbReference type="EMBL" id="JAMDMJ010000004">
    <property type="protein sequence ID" value="MCY9594957.1"/>
    <property type="molecule type" value="Genomic_DNA"/>
</dbReference>
<comment type="subcellular location">
    <subcellularLocation>
        <location evidence="1">Cell membrane</location>
        <topology evidence="1">Multi-pass membrane protein</topology>
    </subcellularLocation>
</comment>
<keyword evidence="6 7" id="KW-0472">Membrane</keyword>
<feature type="domain" description="EamA" evidence="8">
    <location>
        <begin position="8"/>
        <end position="139"/>
    </location>
</feature>
<dbReference type="Proteomes" id="UP000288943">
    <property type="component" value="Chromosome"/>
</dbReference>
<keyword evidence="4 7" id="KW-0812">Transmembrane</keyword>
<dbReference type="OrthoDB" id="9805239at2"/>
<dbReference type="EMBL" id="CP026520">
    <property type="protein sequence ID" value="QAV17828.1"/>
    <property type="molecule type" value="Genomic_DNA"/>
</dbReference>
<dbReference type="InterPro" id="IPR037185">
    <property type="entry name" value="EmrE-like"/>
</dbReference>
<evidence type="ECO:0000313" key="9">
    <source>
        <dbReference type="EMBL" id="MCY9594957.1"/>
    </source>
</evidence>
<dbReference type="PANTHER" id="PTHR32322">
    <property type="entry name" value="INNER MEMBRANE TRANSPORTER"/>
    <property type="match status" value="1"/>
</dbReference>
<dbReference type="GO" id="GO:0005886">
    <property type="term" value="C:plasma membrane"/>
    <property type="evidence" value="ECO:0007669"/>
    <property type="project" value="UniProtKB-SubCell"/>
</dbReference>
<feature type="transmembrane region" description="Helical" evidence="7">
    <location>
        <begin position="178"/>
        <end position="197"/>
    </location>
</feature>
<feature type="domain" description="EamA" evidence="8">
    <location>
        <begin position="150"/>
        <end position="281"/>
    </location>
</feature>
<evidence type="ECO:0000256" key="2">
    <source>
        <dbReference type="ARBA" id="ARBA00007362"/>
    </source>
</evidence>
<feature type="transmembrane region" description="Helical" evidence="7">
    <location>
        <begin position="269"/>
        <end position="289"/>
    </location>
</feature>
<feature type="transmembrane region" description="Helical" evidence="7">
    <location>
        <begin position="68"/>
        <end position="86"/>
    </location>
</feature>
<dbReference type="Pfam" id="PF00892">
    <property type="entry name" value="EamA"/>
    <property type="match status" value="2"/>
</dbReference>
<evidence type="ECO:0000256" key="1">
    <source>
        <dbReference type="ARBA" id="ARBA00004651"/>
    </source>
</evidence>
<keyword evidence="5 7" id="KW-1133">Transmembrane helix</keyword>
<evidence type="ECO:0000259" key="8">
    <source>
        <dbReference type="Pfam" id="PF00892"/>
    </source>
</evidence>
<evidence type="ECO:0000256" key="3">
    <source>
        <dbReference type="ARBA" id="ARBA00022475"/>
    </source>
</evidence>
<evidence type="ECO:0000256" key="6">
    <source>
        <dbReference type="ARBA" id="ARBA00023136"/>
    </source>
</evidence>
<sequence>MTWTSARSYLLLIFCVFVWALNYMVRQVLLREFPPMFLSALSLTIVSGTFLLWAWGTRAFVKITGKDALWLCCSAGIGLIANQILLFRGLQLTTATNASLIFTLSPLFTAGLAALFLKERVTWRMVAGSVIAISGLAFALNVRGLQFNAGDWIMAGATFTFSCNLIFVRILTRRLSPFIVTVYSFALSAVLFDPFVLAAGEATWIHPAGMWALVIVTVIVAQGLTGVMWNKGMQTLGAAKAAIVLNLQPLMTMLLEFLLFGRAVTAPQLFGAALVFTGVLLGTVQLRIFSMKKKRTLPEVLPDSAGK</sequence>
<accession>A0A410WTX3</accession>
<evidence type="ECO:0000313" key="11">
    <source>
        <dbReference type="Proteomes" id="UP000288943"/>
    </source>
</evidence>
<evidence type="ECO:0000313" key="10">
    <source>
        <dbReference type="EMBL" id="QAV17828.1"/>
    </source>
</evidence>